<dbReference type="GO" id="GO:0006397">
    <property type="term" value="P:mRNA processing"/>
    <property type="evidence" value="ECO:0007669"/>
    <property type="project" value="InterPro"/>
</dbReference>
<dbReference type="GO" id="GO:0061630">
    <property type="term" value="F:ubiquitin protein ligase activity"/>
    <property type="evidence" value="ECO:0007669"/>
    <property type="project" value="InterPro"/>
</dbReference>
<feature type="compositionally biased region" description="Polar residues" evidence="1">
    <location>
        <begin position="101"/>
        <end position="117"/>
    </location>
</feature>
<sequence length="734" mass="79899">MAGYAPSYGVPFPSSAQPVYGSPSSRDRDHHPIPMHAGYPGPQYTPQQVPVAFPSRSSPDFSPSPGSPSQPPPVPGTRAYYARPTPDGRVEYTPVVAEATQVRTPQGVMQSVQWVQDSSSKSRSKHRSSRSPTVGPAGMPGMPGMGMPPGPSISGVPPMHGPPQGMSGLAGMPLTTPYPPRPTTAPTTPGFAYDMHRYGDMLYNKGGDRDDGMRDWAKENKQQQKEMERQAKARRKEEKEAAKRMQRWEKEQRERERAEEKERKRAHQDRDRILSRSNSVANFGQYGGRERRISGNVNGAFDRERRPSLGASAAPGPGFDRERRISGRDLHAKLQAMGFGPNDRERAISGGFGGARSRRVSMSEERPTGERSRRVSGVSSYERPSFYPGAGGGAPPGPPRPNYPPAGAYDKGGSMYGDRGYGHPGDRSYPPSPNQVPMAPGSSAGPPGYGPGSEYGRSPAAFRHGNSPQPGPGSAYGGDGYASSRSGVPRGAYSESGAPHPAAYSESGSYSMRGRGSPPSFNREPNRAQAYTPFESFPVVYDLNDMITLLPSLPPLPAVLVPHDVLHDDWGRYMNALIAAWQGKRGDRTSRRGYAVADLIDDWNSSFFLARGVELVLYRGRERITAPGAGGRVDEQLLRHLSSSSLSSSSLSSTSDDSSDDDDEEDGYMSTRRSTRSGRSWAEGSSRKSDRKEKRRQKKRKDKARGRGEEDRYALFATCITSKSMSTANIHSRP</sequence>
<dbReference type="PANTHER" id="PTHR15439:SF0">
    <property type="entry name" value="CELL DIVISION CYCLE AND APOPTOSIS REGULATOR PROTEIN 1-RELATED"/>
    <property type="match status" value="1"/>
</dbReference>
<proteinExistence type="predicted"/>
<dbReference type="OrthoDB" id="3248421at2759"/>
<feature type="compositionally biased region" description="Low complexity" evidence="1">
    <location>
        <begin position="130"/>
        <end position="142"/>
    </location>
</feature>
<feature type="compositionally biased region" description="Low complexity" evidence="1">
    <location>
        <begin position="644"/>
        <end position="656"/>
    </location>
</feature>
<dbReference type="GO" id="GO:0006511">
    <property type="term" value="P:ubiquitin-dependent protein catabolic process"/>
    <property type="evidence" value="ECO:0007669"/>
    <property type="project" value="TreeGrafter"/>
</dbReference>
<feature type="compositionally biased region" description="Pro residues" evidence="1">
    <location>
        <begin position="65"/>
        <end position="75"/>
    </location>
</feature>
<feature type="region of interest" description="Disordered" evidence="1">
    <location>
        <begin position="644"/>
        <end position="713"/>
    </location>
</feature>
<dbReference type="EMBL" id="KL198101">
    <property type="protein sequence ID" value="KDQ07755.1"/>
    <property type="molecule type" value="Genomic_DNA"/>
</dbReference>
<feature type="compositionally biased region" description="Basic residues" evidence="1">
    <location>
        <begin position="693"/>
        <end position="704"/>
    </location>
</feature>
<feature type="region of interest" description="Disordered" evidence="1">
    <location>
        <begin position="1"/>
        <end position="88"/>
    </location>
</feature>
<dbReference type="PANTHER" id="PTHR15439">
    <property type="entry name" value="RETINOBLASTOMA-BINDING PROTEIN 6"/>
    <property type="match status" value="1"/>
</dbReference>
<dbReference type="HOGENOM" id="CLU_023581_0_0_1"/>
<organism evidence="2 3">
    <name type="scientific">Botryobasidium botryosum (strain FD-172 SS1)</name>
    <dbReference type="NCBI Taxonomy" id="930990"/>
    <lineage>
        <taxon>Eukaryota</taxon>
        <taxon>Fungi</taxon>
        <taxon>Dikarya</taxon>
        <taxon>Basidiomycota</taxon>
        <taxon>Agaricomycotina</taxon>
        <taxon>Agaricomycetes</taxon>
        <taxon>Cantharellales</taxon>
        <taxon>Botryobasidiaceae</taxon>
        <taxon>Botryobasidium</taxon>
    </lineage>
</organism>
<dbReference type="STRING" id="930990.A0A067LZE4"/>
<gene>
    <name evidence="2" type="ORF">BOTBODRAFT_48603</name>
</gene>
<reference evidence="3" key="1">
    <citation type="journal article" date="2014" name="Proc. Natl. Acad. Sci. U.S.A.">
        <title>Extensive sampling of basidiomycete genomes demonstrates inadequacy of the white-rot/brown-rot paradigm for wood decay fungi.</title>
        <authorList>
            <person name="Riley R."/>
            <person name="Salamov A.A."/>
            <person name="Brown D.W."/>
            <person name="Nagy L.G."/>
            <person name="Floudas D."/>
            <person name="Held B.W."/>
            <person name="Levasseur A."/>
            <person name="Lombard V."/>
            <person name="Morin E."/>
            <person name="Otillar R."/>
            <person name="Lindquist E.A."/>
            <person name="Sun H."/>
            <person name="LaButti K.M."/>
            <person name="Schmutz J."/>
            <person name="Jabbour D."/>
            <person name="Luo H."/>
            <person name="Baker S.E."/>
            <person name="Pisabarro A.G."/>
            <person name="Walton J.D."/>
            <person name="Blanchette R.A."/>
            <person name="Henrissat B."/>
            <person name="Martin F."/>
            <person name="Cullen D."/>
            <person name="Hibbett D.S."/>
            <person name="Grigoriev I.V."/>
        </authorList>
    </citation>
    <scope>NUCLEOTIDE SEQUENCE [LARGE SCALE GENOMIC DNA]</scope>
    <source>
        <strain evidence="3">FD-172 SS1</strain>
    </source>
</reference>
<dbReference type="AlphaFoldDB" id="A0A067LZE4"/>
<feature type="compositionally biased region" description="Pro residues" evidence="1">
    <location>
        <begin position="395"/>
        <end position="404"/>
    </location>
</feature>
<evidence type="ECO:0000313" key="3">
    <source>
        <dbReference type="Proteomes" id="UP000027195"/>
    </source>
</evidence>
<dbReference type="InterPro" id="IPR033489">
    <property type="entry name" value="RBBP6"/>
</dbReference>
<dbReference type="Proteomes" id="UP000027195">
    <property type="component" value="Unassembled WGS sequence"/>
</dbReference>
<accession>A0A067LZE4</accession>
<name>A0A067LZE4_BOTB1</name>
<feature type="region of interest" description="Disordered" evidence="1">
    <location>
        <begin position="336"/>
        <end position="526"/>
    </location>
</feature>
<dbReference type="InParanoid" id="A0A067LZE4"/>
<feature type="compositionally biased region" description="Low complexity" evidence="1">
    <location>
        <begin position="437"/>
        <end position="459"/>
    </location>
</feature>
<feature type="compositionally biased region" description="Basic and acidic residues" evidence="1">
    <location>
        <begin position="361"/>
        <end position="373"/>
    </location>
</feature>
<feature type="compositionally biased region" description="Low complexity" evidence="1">
    <location>
        <begin position="54"/>
        <end position="64"/>
    </location>
</feature>
<feature type="compositionally biased region" description="Acidic residues" evidence="1">
    <location>
        <begin position="657"/>
        <end position="667"/>
    </location>
</feature>
<evidence type="ECO:0000256" key="1">
    <source>
        <dbReference type="SAM" id="MobiDB-lite"/>
    </source>
</evidence>
<dbReference type="GO" id="GO:0016567">
    <property type="term" value="P:protein ubiquitination"/>
    <property type="evidence" value="ECO:0007669"/>
    <property type="project" value="InterPro"/>
</dbReference>
<feature type="region of interest" description="Disordered" evidence="1">
    <location>
        <begin position="101"/>
        <end position="323"/>
    </location>
</feature>
<evidence type="ECO:0000313" key="2">
    <source>
        <dbReference type="EMBL" id="KDQ07755.1"/>
    </source>
</evidence>
<feature type="compositionally biased region" description="Basic and acidic residues" evidence="1">
    <location>
        <begin position="206"/>
        <end position="274"/>
    </location>
</feature>
<protein>
    <submittedName>
        <fullName evidence="2">Uncharacterized protein</fullName>
    </submittedName>
</protein>
<dbReference type="GO" id="GO:0005634">
    <property type="term" value="C:nucleus"/>
    <property type="evidence" value="ECO:0007669"/>
    <property type="project" value="TreeGrafter"/>
</dbReference>
<keyword evidence="3" id="KW-1185">Reference proteome</keyword>